<dbReference type="AlphaFoldDB" id="A0A329LKX2"/>
<proteinExistence type="predicted"/>
<dbReference type="Proteomes" id="UP000250915">
    <property type="component" value="Unassembled WGS sequence"/>
</dbReference>
<comment type="caution">
    <text evidence="3">The sequence shown here is derived from an EMBL/GenBank/DDBJ whole genome shotgun (WGS) entry which is preliminary data.</text>
</comment>
<evidence type="ECO:0000259" key="1">
    <source>
        <dbReference type="PROSITE" id="PS50112"/>
    </source>
</evidence>
<dbReference type="SMART" id="SM01012">
    <property type="entry name" value="ANTAR"/>
    <property type="match status" value="1"/>
</dbReference>
<dbReference type="InterPro" id="IPR000014">
    <property type="entry name" value="PAS"/>
</dbReference>
<dbReference type="InterPro" id="IPR036388">
    <property type="entry name" value="WH-like_DNA-bd_sf"/>
</dbReference>
<dbReference type="OrthoDB" id="3787288at2"/>
<dbReference type="InterPro" id="IPR035965">
    <property type="entry name" value="PAS-like_dom_sf"/>
</dbReference>
<evidence type="ECO:0000313" key="4">
    <source>
        <dbReference type="Proteomes" id="UP000250915"/>
    </source>
</evidence>
<dbReference type="NCBIfam" id="TIGR00229">
    <property type="entry name" value="sensory_box"/>
    <property type="match status" value="1"/>
</dbReference>
<dbReference type="Pfam" id="PF08447">
    <property type="entry name" value="PAS_3"/>
    <property type="match status" value="1"/>
</dbReference>
<dbReference type="InterPro" id="IPR005561">
    <property type="entry name" value="ANTAR"/>
</dbReference>
<evidence type="ECO:0000313" key="3">
    <source>
        <dbReference type="EMBL" id="RAV08875.1"/>
    </source>
</evidence>
<dbReference type="PROSITE" id="PS50921">
    <property type="entry name" value="ANTAR"/>
    <property type="match status" value="1"/>
</dbReference>
<sequence>MGLGEPQRVGSFRFVLADQRWEWSDAVARMHGYEPGTMTPDTDLLISHKHPEDRERAIDGIKRVLAGEPFSSRHRIIDTNRHTHWVVVVGDRMLDDTGAVIGTTGFFVDVTETLQSDITNAVTHVAAARADIEQAKGVLMVTYGITAQRAFDILVWRSQQTNTKVRQFAQQFLAAMAGSMPPETQTQVDHILLTTEIPPK</sequence>
<accession>A0A329LKX2</accession>
<reference evidence="3 4" key="1">
    <citation type="submission" date="2018-06" db="EMBL/GenBank/DDBJ databases">
        <title>NTM in soil in Japan.</title>
        <authorList>
            <person name="Ohya K."/>
        </authorList>
    </citation>
    <scope>NUCLEOTIDE SEQUENCE [LARGE SCALE GENOMIC DNA]</scope>
    <source>
        <strain evidence="3 4">GF28</strain>
    </source>
</reference>
<protein>
    <submittedName>
        <fullName evidence="3">ANTAR domain-containing protein</fullName>
    </submittedName>
</protein>
<dbReference type="EMBL" id="QMEV01000035">
    <property type="protein sequence ID" value="RAV08875.1"/>
    <property type="molecule type" value="Genomic_DNA"/>
</dbReference>
<dbReference type="Gene3D" id="3.30.450.20">
    <property type="entry name" value="PAS domain"/>
    <property type="match status" value="1"/>
</dbReference>
<gene>
    <name evidence="3" type="ORF">DQP57_16220</name>
</gene>
<dbReference type="PROSITE" id="PS50112">
    <property type="entry name" value="PAS"/>
    <property type="match status" value="1"/>
</dbReference>
<dbReference type="SUPFAM" id="SSF55785">
    <property type="entry name" value="PYP-like sensor domain (PAS domain)"/>
    <property type="match status" value="1"/>
</dbReference>
<name>A0A329LKX2_9MYCO</name>
<dbReference type="Gene3D" id="1.10.10.10">
    <property type="entry name" value="Winged helix-like DNA-binding domain superfamily/Winged helix DNA-binding domain"/>
    <property type="match status" value="1"/>
</dbReference>
<dbReference type="InterPro" id="IPR013655">
    <property type="entry name" value="PAS_fold_3"/>
</dbReference>
<evidence type="ECO:0000259" key="2">
    <source>
        <dbReference type="PROSITE" id="PS50921"/>
    </source>
</evidence>
<dbReference type="CDD" id="cd00130">
    <property type="entry name" value="PAS"/>
    <property type="match status" value="1"/>
</dbReference>
<feature type="domain" description="ANTAR" evidence="2">
    <location>
        <begin position="111"/>
        <end position="173"/>
    </location>
</feature>
<organism evidence="3 4">
    <name type="scientific">Mycobacterium colombiense</name>
    <dbReference type="NCBI Taxonomy" id="339268"/>
    <lineage>
        <taxon>Bacteria</taxon>
        <taxon>Bacillati</taxon>
        <taxon>Actinomycetota</taxon>
        <taxon>Actinomycetes</taxon>
        <taxon>Mycobacteriales</taxon>
        <taxon>Mycobacteriaceae</taxon>
        <taxon>Mycobacterium</taxon>
        <taxon>Mycobacterium avium complex (MAC)</taxon>
    </lineage>
</organism>
<dbReference type="Pfam" id="PF03861">
    <property type="entry name" value="ANTAR"/>
    <property type="match status" value="1"/>
</dbReference>
<dbReference type="GO" id="GO:0003723">
    <property type="term" value="F:RNA binding"/>
    <property type="evidence" value="ECO:0007669"/>
    <property type="project" value="InterPro"/>
</dbReference>
<feature type="domain" description="PAS" evidence="1">
    <location>
        <begin position="23"/>
        <end position="68"/>
    </location>
</feature>